<evidence type="ECO:0000259" key="1">
    <source>
        <dbReference type="Pfam" id="PF12673"/>
    </source>
</evidence>
<dbReference type="Proteomes" id="UP000476820">
    <property type="component" value="Unassembled WGS sequence"/>
</dbReference>
<evidence type="ECO:0000313" key="3">
    <source>
        <dbReference type="EMBL" id="NFN36557.1"/>
    </source>
</evidence>
<gene>
    <name evidence="2" type="ORF">FC774_10095</name>
    <name evidence="3" type="ORF">FDB51_15885</name>
</gene>
<evidence type="ECO:0000313" key="2">
    <source>
        <dbReference type="EMBL" id="NFF88217.1"/>
    </source>
</evidence>
<organism evidence="2 5">
    <name type="scientific">Clostridium botulinum</name>
    <dbReference type="NCBI Taxonomy" id="1491"/>
    <lineage>
        <taxon>Bacteria</taxon>
        <taxon>Bacillati</taxon>
        <taxon>Bacillota</taxon>
        <taxon>Clostridia</taxon>
        <taxon>Eubacteriales</taxon>
        <taxon>Clostridiaceae</taxon>
        <taxon>Clostridium</taxon>
    </lineage>
</organism>
<dbReference type="EMBL" id="SWOV01000024">
    <property type="protein sequence ID" value="NFF88217.1"/>
    <property type="molecule type" value="Genomic_DNA"/>
</dbReference>
<dbReference type="RefSeq" id="WP_053342717.1">
    <property type="nucleotide sequence ID" value="NZ_JACBBZ010000003.1"/>
</dbReference>
<name>A0A0L9Y5F4_CLOBO</name>
<dbReference type="InterPro" id="IPR024300">
    <property type="entry name" value="SipL_SPOCS_dom"/>
</dbReference>
<dbReference type="Pfam" id="PF12673">
    <property type="entry name" value="SipL"/>
    <property type="match status" value="1"/>
</dbReference>
<dbReference type="EMBL" id="SWVK01000025">
    <property type="protein sequence ID" value="NFN36557.1"/>
    <property type="molecule type" value="Genomic_DNA"/>
</dbReference>
<accession>A0A0L9Y5F4</accession>
<evidence type="ECO:0000313" key="4">
    <source>
        <dbReference type="Proteomes" id="UP000473681"/>
    </source>
</evidence>
<comment type="caution">
    <text evidence="2">The sequence shown here is derived from an EMBL/GenBank/DDBJ whole genome shotgun (WGS) entry which is preliminary data.</text>
</comment>
<dbReference type="Proteomes" id="UP000473681">
    <property type="component" value="Unassembled WGS sequence"/>
</dbReference>
<sequence>MKKIYLKKLNCCSIESKEKERYFKELNICGNFNMCFMKSDIKSKNVKLKINCAKIINTIEGESLEGQYLSGKKLIIIGKVCTELFVANVNNNYPNCYYIEREIPFSTFIIIPRDVCDKEDIHLEYFIEDISIINVTRKKILLSVTFLIEFKEDFLDDNN</sequence>
<dbReference type="AlphaFoldDB" id="A0A0L9Y5F4"/>
<evidence type="ECO:0000313" key="5">
    <source>
        <dbReference type="Proteomes" id="UP000476820"/>
    </source>
</evidence>
<feature type="domain" description="SipL SPOCS" evidence="1">
    <location>
        <begin position="41"/>
        <end position="132"/>
    </location>
</feature>
<protein>
    <submittedName>
        <fullName evidence="2">DUF3794 domain-containing protein</fullName>
    </submittedName>
</protein>
<proteinExistence type="predicted"/>
<reference evidence="4 5" key="1">
    <citation type="submission" date="2019-04" db="EMBL/GenBank/DDBJ databases">
        <title>Genome sequencing of Clostridium botulinum Groups I-IV and Clostridium butyricum.</title>
        <authorList>
            <person name="Brunt J."/>
            <person name="Van Vliet A.H.M."/>
            <person name="Stringer S.C."/>
            <person name="Carter A.T."/>
            <person name="Peck M.W."/>
        </authorList>
    </citation>
    <scope>NUCLEOTIDE SEQUENCE [LARGE SCALE GENOMIC DNA]</scope>
    <source>
        <strain evidence="2 5">1605</strain>
        <strain evidence="3 4">CB-K-33E</strain>
    </source>
</reference>
<dbReference type="OrthoDB" id="1757043at2"/>